<keyword evidence="2" id="KW-0547">Nucleotide-binding</keyword>
<dbReference type="InterPro" id="IPR010225">
    <property type="entry name" value="HrpB"/>
</dbReference>
<organism evidence="9 10">
    <name type="scientific">Sphingopyxis macrogoltabida</name>
    <name type="common">Sphingomonas macrogoltabidus</name>
    <dbReference type="NCBI Taxonomy" id="33050"/>
    <lineage>
        <taxon>Bacteria</taxon>
        <taxon>Pseudomonadati</taxon>
        <taxon>Pseudomonadota</taxon>
        <taxon>Alphaproteobacteria</taxon>
        <taxon>Sphingomonadales</taxon>
        <taxon>Sphingomonadaceae</taxon>
        <taxon>Sphingopyxis</taxon>
    </lineage>
</organism>
<dbReference type="PROSITE" id="PS51192">
    <property type="entry name" value="HELICASE_ATP_BIND_1"/>
    <property type="match status" value="1"/>
</dbReference>
<dbReference type="PANTHER" id="PTHR43519">
    <property type="entry name" value="ATP-DEPENDENT RNA HELICASE HRPB"/>
    <property type="match status" value="1"/>
</dbReference>
<dbReference type="InterPro" id="IPR027417">
    <property type="entry name" value="P-loop_NTPase"/>
</dbReference>
<dbReference type="InterPro" id="IPR011545">
    <property type="entry name" value="DEAD/DEAH_box_helicase_dom"/>
</dbReference>
<keyword evidence="3" id="KW-0378">Hydrolase</keyword>
<dbReference type="SMART" id="SM00847">
    <property type="entry name" value="HA2"/>
    <property type="match status" value="1"/>
</dbReference>
<evidence type="ECO:0000259" key="7">
    <source>
        <dbReference type="PROSITE" id="PS51192"/>
    </source>
</evidence>
<feature type="domain" description="Helicase ATP-binding" evidence="7">
    <location>
        <begin position="18"/>
        <end position="181"/>
    </location>
</feature>
<protein>
    <recommendedName>
        <fullName evidence="1">RNA helicase</fullName>
        <ecNumber evidence="1">3.6.4.13</ecNumber>
    </recommendedName>
</protein>
<evidence type="ECO:0000259" key="8">
    <source>
        <dbReference type="PROSITE" id="PS51194"/>
    </source>
</evidence>
<evidence type="ECO:0000313" key="10">
    <source>
        <dbReference type="Proteomes" id="UP000248597"/>
    </source>
</evidence>
<keyword evidence="5" id="KW-0067">ATP-binding</keyword>
<dbReference type="AlphaFoldDB" id="A0A2W5N6I9"/>
<dbReference type="InterPro" id="IPR049614">
    <property type="entry name" value="HrpB_DEXH"/>
</dbReference>
<dbReference type="SMART" id="SM00490">
    <property type="entry name" value="HELICc"/>
    <property type="match status" value="1"/>
</dbReference>
<comment type="caution">
    <text evidence="9">The sequence shown here is derived from an EMBL/GenBank/DDBJ whole genome shotgun (WGS) entry which is preliminary data.</text>
</comment>
<evidence type="ECO:0000256" key="2">
    <source>
        <dbReference type="ARBA" id="ARBA00022741"/>
    </source>
</evidence>
<sequence length="828" mass="87744">MTSARPVLPIDAVLPDIMAALVLKPNAVVIAPPGAGKTTRVAPAMLGQPWCKGAIWLLSPRRLAARAAAERIAEEMGEPVGGLVGYATRLDSRQSANTRLLVMTPGLFRNRILDDPELTGVSAVLFDEVHERSLDGDFALALAIDAQQGLRDDVRLVAMSATLDGARFGALLGDAPTIRSDGKSWPLDIRHIGRRAEDRLEASVLAAVRQAMADGAPGETGGDMLVFLPGAADIDRAAAAVEAAGLPLVVHRLHGQIDPAMQRRALVRDPGGGRKLILATSIAETSLTIDGVRIVIDAGLSRRPRFDKAAGIARLVTERASQASATQRAGRAARQGPGTAYRLWEAAATAGMPPFDPPEIHENDLMPVVLDCASWGIVDPRQLGWLDPPSPAAISDARTRLQAIGALGEDGRITPHGKALAAMPLPVPLAHMMIEAAHAGEADRAARLAVLLTEPGLGGRGVNVDARLQRWQGMRGDRADGARRLAKRLAGLAERLAGGTGTAAMRSVGGWIATAWPDRIARQRAGQREDYLSAGGRAYRIDAIDSLANSEWLVIADAQGHAAGIRILAAAAIDAAEVDAIFGDRIVSHSKSSYDTAIDRVDHRRERRLGAIALASGKTARGDGAADDVAVRLAAVRDKGLGLIGWGPASHALRQRASFAGIDALSVPALADSLDIWLAPLLDQSRGLRDIGDRRLADALAGLLDWPARQLLEKLAPADFATPAGSRHAIDYGADGGPTVSVRVQEMFGLARHPMIGDPPVPLVLALTSPAHRPIQTSRDIVSFWRGSWSEVAKEMRGRYPKHSWPDDPATARPTLLTKAAQARRDAQ</sequence>
<evidence type="ECO:0000256" key="1">
    <source>
        <dbReference type="ARBA" id="ARBA00012552"/>
    </source>
</evidence>
<dbReference type="PROSITE" id="PS51194">
    <property type="entry name" value="HELICASE_CTER"/>
    <property type="match status" value="1"/>
</dbReference>
<accession>A0A2W5N6I9</accession>
<evidence type="ECO:0000256" key="6">
    <source>
        <dbReference type="SAM" id="MobiDB-lite"/>
    </source>
</evidence>
<dbReference type="GO" id="GO:0003724">
    <property type="term" value="F:RNA helicase activity"/>
    <property type="evidence" value="ECO:0007669"/>
    <property type="project" value="UniProtKB-EC"/>
</dbReference>
<dbReference type="PIRSF" id="PIRSF005496">
    <property type="entry name" value="ATP_hel_hrpB"/>
    <property type="match status" value="1"/>
</dbReference>
<dbReference type="InterPro" id="IPR014001">
    <property type="entry name" value="Helicase_ATP-bd"/>
</dbReference>
<dbReference type="PROSITE" id="PS00690">
    <property type="entry name" value="DEAH_ATP_HELICASE"/>
    <property type="match status" value="1"/>
</dbReference>
<dbReference type="InterPro" id="IPR048333">
    <property type="entry name" value="HA2_WH"/>
</dbReference>
<dbReference type="NCBIfam" id="TIGR01970">
    <property type="entry name" value="DEAH_box_HrpB"/>
    <property type="match status" value="1"/>
</dbReference>
<dbReference type="GO" id="GO:0005524">
    <property type="term" value="F:ATP binding"/>
    <property type="evidence" value="ECO:0007669"/>
    <property type="project" value="UniProtKB-KW"/>
</dbReference>
<dbReference type="EMBL" id="QFPJ01000023">
    <property type="protein sequence ID" value="PZQ21770.1"/>
    <property type="molecule type" value="Genomic_DNA"/>
</dbReference>
<feature type="region of interest" description="Disordered" evidence="6">
    <location>
        <begin position="799"/>
        <end position="828"/>
    </location>
</feature>
<evidence type="ECO:0000313" key="9">
    <source>
        <dbReference type="EMBL" id="PZQ21770.1"/>
    </source>
</evidence>
<feature type="domain" description="Helicase C-terminal" evidence="8">
    <location>
        <begin position="207"/>
        <end position="376"/>
    </location>
</feature>
<evidence type="ECO:0000256" key="5">
    <source>
        <dbReference type="ARBA" id="ARBA00022840"/>
    </source>
</evidence>
<dbReference type="Pfam" id="PF00270">
    <property type="entry name" value="DEAD"/>
    <property type="match status" value="1"/>
</dbReference>
<dbReference type="Pfam" id="PF04408">
    <property type="entry name" value="WHD_HA2"/>
    <property type="match status" value="1"/>
</dbReference>
<dbReference type="Proteomes" id="UP000248597">
    <property type="component" value="Unassembled WGS sequence"/>
</dbReference>
<evidence type="ECO:0000256" key="4">
    <source>
        <dbReference type="ARBA" id="ARBA00022806"/>
    </source>
</evidence>
<dbReference type="CDD" id="cd17990">
    <property type="entry name" value="DEXHc_HrpB"/>
    <property type="match status" value="1"/>
</dbReference>
<dbReference type="SUPFAM" id="SSF52540">
    <property type="entry name" value="P-loop containing nucleoside triphosphate hydrolases"/>
    <property type="match status" value="1"/>
</dbReference>
<name>A0A2W5N6I9_SPHMC</name>
<dbReference type="InterPro" id="IPR007502">
    <property type="entry name" value="Helicase-assoc_dom"/>
</dbReference>
<dbReference type="CDD" id="cd18791">
    <property type="entry name" value="SF2_C_RHA"/>
    <property type="match status" value="1"/>
</dbReference>
<dbReference type="InterPro" id="IPR002464">
    <property type="entry name" value="DNA/RNA_helicase_DEAH_CS"/>
</dbReference>
<dbReference type="InterPro" id="IPR013689">
    <property type="entry name" value="RNA_helicase_ATP-dep_HrpB_C"/>
</dbReference>
<dbReference type="PANTHER" id="PTHR43519:SF1">
    <property type="entry name" value="ATP-DEPENDENT RNA HELICASE HRPB"/>
    <property type="match status" value="1"/>
</dbReference>
<dbReference type="GO" id="GO:0003676">
    <property type="term" value="F:nucleic acid binding"/>
    <property type="evidence" value="ECO:0007669"/>
    <property type="project" value="InterPro"/>
</dbReference>
<dbReference type="Pfam" id="PF00271">
    <property type="entry name" value="Helicase_C"/>
    <property type="match status" value="1"/>
</dbReference>
<dbReference type="GO" id="GO:0016787">
    <property type="term" value="F:hydrolase activity"/>
    <property type="evidence" value="ECO:0007669"/>
    <property type="project" value="UniProtKB-KW"/>
</dbReference>
<dbReference type="Gene3D" id="3.40.50.300">
    <property type="entry name" value="P-loop containing nucleotide triphosphate hydrolases"/>
    <property type="match status" value="2"/>
</dbReference>
<dbReference type="InterPro" id="IPR001650">
    <property type="entry name" value="Helicase_C-like"/>
</dbReference>
<dbReference type="EC" id="3.6.4.13" evidence="1"/>
<reference evidence="9 10" key="1">
    <citation type="submission" date="2017-08" db="EMBL/GenBank/DDBJ databases">
        <title>Infants hospitalized years apart are colonized by the same room-sourced microbial strains.</title>
        <authorList>
            <person name="Brooks B."/>
            <person name="Olm M.R."/>
            <person name="Firek B.A."/>
            <person name="Baker R."/>
            <person name="Thomas B.C."/>
            <person name="Morowitz M.J."/>
            <person name="Banfield J.F."/>
        </authorList>
    </citation>
    <scope>NUCLEOTIDE SEQUENCE [LARGE SCALE GENOMIC DNA]</scope>
    <source>
        <strain evidence="9">S2_005_003_R2_47</strain>
    </source>
</reference>
<dbReference type="SMART" id="SM00487">
    <property type="entry name" value="DEXDc"/>
    <property type="match status" value="1"/>
</dbReference>
<evidence type="ECO:0000256" key="3">
    <source>
        <dbReference type="ARBA" id="ARBA00022801"/>
    </source>
</evidence>
<keyword evidence="4 9" id="KW-0347">Helicase</keyword>
<gene>
    <name evidence="9" type="primary">hrpB</name>
    <name evidence="9" type="ORF">DI569_10625</name>
</gene>
<dbReference type="Gene3D" id="1.20.120.1080">
    <property type="match status" value="1"/>
</dbReference>
<proteinExistence type="predicted"/>
<dbReference type="Pfam" id="PF08482">
    <property type="entry name" value="HrpB_C"/>
    <property type="match status" value="1"/>
</dbReference>